<organism evidence="2 3">
    <name type="scientific">Gloeothece citriformis (strain PCC 7424)</name>
    <name type="common">Cyanothece sp. (strain PCC 7424)</name>
    <dbReference type="NCBI Taxonomy" id="65393"/>
    <lineage>
        <taxon>Bacteria</taxon>
        <taxon>Bacillati</taxon>
        <taxon>Cyanobacteriota</taxon>
        <taxon>Cyanophyceae</taxon>
        <taxon>Oscillatoriophycideae</taxon>
        <taxon>Chroococcales</taxon>
        <taxon>Aphanothecaceae</taxon>
        <taxon>Gloeothece</taxon>
        <taxon>Gloeothece citriformis</taxon>
    </lineage>
</organism>
<keyword evidence="3" id="KW-1185">Reference proteome</keyword>
<evidence type="ECO:0000313" key="2">
    <source>
        <dbReference type="EMBL" id="ACK73647.1"/>
    </source>
</evidence>
<dbReference type="AlphaFoldDB" id="B7KJH0"/>
<feature type="transmembrane region" description="Helical" evidence="1">
    <location>
        <begin position="6"/>
        <end position="30"/>
    </location>
</feature>
<keyword evidence="1" id="KW-1133">Transmembrane helix</keyword>
<keyword evidence="1" id="KW-0472">Membrane</keyword>
<dbReference type="KEGG" id="cyc:PCC7424_5299"/>
<accession>B7KJH0</accession>
<evidence type="ECO:0000256" key="1">
    <source>
        <dbReference type="SAM" id="Phobius"/>
    </source>
</evidence>
<keyword evidence="1" id="KW-0812">Transmembrane</keyword>
<sequence>MSDAKYNAPITLSTLMVVGVSVLTATPIILGGSSRAESLSITTQEPATPPSHLILPAGTLWFEEHE</sequence>
<name>B7KJH0_GLOC7</name>
<dbReference type="Proteomes" id="UP000002384">
    <property type="component" value="Chromosome"/>
</dbReference>
<gene>
    <name evidence="2" type="ordered locus">PCC7424_5299</name>
</gene>
<protein>
    <submittedName>
        <fullName evidence="2">Uncharacterized protein</fullName>
    </submittedName>
</protein>
<dbReference type="RefSeq" id="WP_015957223.1">
    <property type="nucleotide sequence ID" value="NC_011729.1"/>
</dbReference>
<proteinExistence type="predicted"/>
<dbReference type="HOGENOM" id="CLU_2823940_0_0_3"/>
<evidence type="ECO:0000313" key="3">
    <source>
        <dbReference type="Proteomes" id="UP000002384"/>
    </source>
</evidence>
<reference evidence="3" key="1">
    <citation type="journal article" date="2011" name="MBio">
        <title>Novel metabolic attributes of the genus Cyanothece, comprising a group of unicellular nitrogen-fixing Cyanobacteria.</title>
        <authorList>
            <person name="Bandyopadhyay A."/>
            <person name="Elvitigala T."/>
            <person name="Welsh E."/>
            <person name="Stockel J."/>
            <person name="Liberton M."/>
            <person name="Min H."/>
            <person name="Sherman L.A."/>
            <person name="Pakrasi H.B."/>
        </authorList>
    </citation>
    <scope>NUCLEOTIDE SEQUENCE [LARGE SCALE GENOMIC DNA]</scope>
    <source>
        <strain evidence="3">PCC 7424</strain>
    </source>
</reference>
<dbReference type="EMBL" id="CP001291">
    <property type="protein sequence ID" value="ACK73647.1"/>
    <property type="molecule type" value="Genomic_DNA"/>
</dbReference>